<reference evidence="11" key="2">
    <citation type="submission" date="2020-11" db="EMBL/GenBank/DDBJ databases">
        <authorList>
            <consortium name="DOE Joint Genome Institute"/>
            <person name="Kuo A."/>
            <person name="Miyauchi S."/>
            <person name="Kiss E."/>
            <person name="Drula E."/>
            <person name="Kohler A."/>
            <person name="Sanchez-Garcia M."/>
            <person name="Andreopoulos B."/>
            <person name="Barry K.W."/>
            <person name="Bonito G."/>
            <person name="Buee M."/>
            <person name="Carver A."/>
            <person name="Chen C."/>
            <person name="Cichocki N."/>
            <person name="Clum A."/>
            <person name="Culley D."/>
            <person name="Crous P.W."/>
            <person name="Fauchery L."/>
            <person name="Girlanda M."/>
            <person name="Hayes R."/>
            <person name="Keri Z."/>
            <person name="Labutti K."/>
            <person name="Lipzen A."/>
            <person name="Lombard V."/>
            <person name="Magnuson J."/>
            <person name="Maillard F."/>
            <person name="Morin E."/>
            <person name="Murat C."/>
            <person name="Nolan M."/>
            <person name="Ohm R."/>
            <person name="Pangilinan J."/>
            <person name="Pereira M."/>
            <person name="Perotto S."/>
            <person name="Peter M."/>
            <person name="Riley R."/>
            <person name="Sitrit Y."/>
            <person name="Stielow B."/>
            <person name="Szollosi G."/>
            <person name="Zifcakova L."/>
            <person name="Stursova M."/>
            <person name="Spatafora J.W."/>
            <person name="Tedersoo L."/>
            <person name="Vaario L.-M."/>
            <person name="Yamada A."/>
            <person name="Yan M."/>
            <person name="Wang P."/>
            <person name="Xu J."/>
            <person name="Bruns T."/>
            <person name="Baldrian P."/>
            <person name="Vilgalys R."/>
            <person name="Henrissat B."/>
            <person name="Grigoriev I.V."/>
            <person name="Hibbett D."/>
            <person name="Nagy L.G."/>
            <person name="Martin F.M."/>
        </authorList>
    </citation>
    <scope>NUCLEOTIDE SEQUENCE</scope>
    <source>
        <strain evidence="11">UH-Tt-Lm1</strain>
    </source>
</reference>
<dbReference type="OrthoDB" id="515401at2759"/>
<dbReference type="GO" id="GO:0005634">
    <property type="term" value="C:nucleus"/>
    <property type="evidence" value="ECO:0007669"/>
    <property type="project" value="UniProtKB-SubCell"/>
</dbReference>
<feature type="compositionally biased region" description="Polar residues" evidence="9">
    <location>
        <begin position="563"/>
        <end position="572"/>
    </location>
</feature>
<dbReference type="GO" id="GO:0045944">
    <property type="term" value="P:positive regulation of transcription by RNA polymerase II"/>
    <property type="evidence" value="ECO:0007669"/>
    <property type="project" value="TreeGrafter"/>
</dbReference>
<dbReference type="PANTHER" id="PTHR10071:SF335">
    <property type="entry name" value="IRON-SENSING TRANSCRIPTIONAL REPRESSOR-RELATED"/>
    <property type="match status" value="1"/>
</dbReference>
<dbReference type="GO" id="GO:0000122">
    <property type="term" value="P:negative regulation of transcription by RNA polymerase II"/>
    <property type="evidence" value="ECO:0007669"/>
    <property type="project" value="TreeGrafter"/>
</dbReference>
<feature type="domain" description="GATA-type" evidence="10">
    <location>
        <begin position="206"/>
        <end position="259"/>
    </location>
</feature>
<dbReference type="CDD" id="cd00202">
    <property type="entry name" value="ZnF_GATA"/>
    <property type="match status" value="1"/>
</dbReference>
<keyword evidence="12" id="KW-1185">Reference proteome</keyword>
<feature type="compositionally biased region" description="Acidic residues" evidence="9">
    <location>
        <begin position="355"/>
        <end position="364"/>
    </location>
</feature>
<keyword evidence="5" id="KW-0805">Transcription regulation</keyword>
<dbReference type="PANTHER" id="PTHR10071">
    <property type="entry name" value="TRANSCRIPTION FACTOR GATA FAMILY MEMBER"/>
    <property type="match status" value="1"/>
</dbReference>
<feature type="compositionally biased region" description="Pro residues" evidence="9">
    <location>
        <begin position="178"/>
        <end position="190"/>
    </location>
</feature>
<dbReference type="SUPFAM" id="SSF57716">
    <property type="entry name" value="Glucocorticoid receptor-like (DNA-binding domain)"/>
    <property type="match status" value="2"/>
</dbReference>
<keyword evidence="4" id="KW-0862">Zinc</keyword>
<evidence type="ECO:0000256" key="9">
    <source>
        <dbReference type="SAM" id="MobiDB-lite"/>
    </source>
</evidence>
<feature type="domain" description="GATA-type" evidence="10">
    <location>
        <begin position="44"/>
        <end position="85"/>
    </location>
</feature>
<evidence type="ECO:0000256" key="5">
    <source>
        <dbReference type="ARBA" id="ARBA00023015"/>
    </source>
</evidence>
<reference evidence="11" key="1">
    <citation type="journal article" date="2020" name="Nat. Commun.">
        <title>Large-scale genome sequencing of mycorrhizal fungi provides insights into the early evolution of symbiotic traits.</title>
        <authorList>
            <person name="Miyauchi S."/>
            <person name="Kiss E."/>
            <person name="Kuo A."/>
            <person name="Drula E."/>
            <person name="Kohler A."/>
            <person name="Sanchez-Garcia M."/>
            <person name="Morin E."/>
            <person name="Andreopoulos B."/>
            <person name="Barry K.W."/>
            <person name="Bonito G."/>
            <person name="Buee M."/>
            <person name="Carver A."/>
            <person name="Chen C."/>
            <person name="Cichocki N."/>
            <person name="Clum A."/>
            <person name="Culley D."/>
            <person name="Crous P.W."/>
            <person name="Fauchery L."/>
            <person name="Girlanda M."/>
            <person name="Hayes R.D."/>
            <person name="Keri Z."/>
            <person name="LaButti K."/>
            <person name="Lipzen A."/>
            <person name="Lombard V."/>
            <person name="Magnuson J."/>
            <person name="Maillard F."/>
            <person name="Murat C."/>
            <person name="Nolan M."/>
            <person name="Ohm R.A."/>
            <person name="Pangilinan J."/>
            <person name="Pereira M.F."/>
            <person name="Perotto S."/>
            <person name="Peter M."/>
            <person name="Pfister S."/>
            <person name="Riley R."/>
            <person name="Sitrit Y."/>
            <person name="Stielow J.B."/>
            <person name="Szollosi G."/>
            <person name="Zifcakova L."/>
            <person name="Stursova M."/>
            <person name="Spatafora J.W."/>
            <person name="Tedersoo L."/>
            <person name="Vaario L.M."/>
            <person name="Yamada A."/>
            <person name="Yan M."/>
            <person name="Wang P."/>
            <person name="Xu J."/>
            <person name="Bruns T."/>
            <person name="Baldrian P."/>
            <person name="Vilgalys R."/>
            <person name="Dunand C."/>
            <person name="Henrissat B."/>
            <person name="Grigoriev I.V."/>
            <person name="Hibbett D."/>
            <person name="Nagy L.G."/>
            <person name="Martin F.M."/>
        </authorList>
    </citation>
    <scope>NUCLEOTIDE SEQUENCE</scope>
    <source>
        <strain evidence="11">UH-Tt-Lm1</strain>
    </source>
</reference>
<feature type="region of interest" description="Disordered" evidence="9">
    <location>
        <begin position="468"/>
        <end position="512"/>
    </location>
</feature>
<comment type="caution">
    <text evidence="11">The sequence shown here is derived from an EMBL/GenBank/DDBJ whole genome shotgun (WGS) entry which is preliminary data.</text>
</comment>
<sequence>MSAAAIHTPPPSDHASSSDSRTGDPSRPQSPAEPMDEDVLSPQPPPGTACNQCASTSSLHWRRDKDGSFVCNNCALYITFNQRTRSTRPPPIPSTSPKPNTDSSVPVKPMHTQVIPTPAASPSPKPHAGTCPGDGRCDGTGGADACNGCPTFNNAHQAARPAVEHEPSDQTVKDDPAPQIPAPTPAPKNPPANGKKGGKGAANSNSVGALSCANCGTSATPLWRRDDVGNNICNACGLYYKLHGTHRPNSMKKTVIKRRKRVPAASGASASTNTSPAANTRLTEQAAAEALVSVSRVQERASGEESAVDDDEDEEEDEPRRKRVKRGANGNTAASLARRRSARTKVSTREPTPEDKDDEDDDADAGSKRRRKGSQRDILLAESRAGSLSRSSSRAAFHMDRYGRGYTANSPAIHSAPHVGGFDLPPLNAALAAPEMSHMVLNGSRAFFPTSAGYVGAPRDFGSSYIRSGSAAPSRAHSPSNVLPPLHYANPGIYGNGSPHHRSSPSSPSIPTHAELEKHFMDLSKEKSRLEEMLARTEWLMQGVRRGMDEMRERELAIALSQHAAQRSRQATPSRPVSASPPRSPHQGEERPSSQPPVSISLQRHRPEPSSLAKETVWNVIPIETSV</sequence>
<feature type="compositionally biased region" description="Low complexity" evidence="9">
    <location>
        <begin position="380"/>
        <end position="393"/>
    </location>
</feature>
<protein>
    <recommendedName>
        <fullName evidence="10">GATA-type domain-containing protein</fullName>
    </recommendedName>
</protein>
<name>A0A9P6L6V4_9AGAM</name>
<organism evidence="11 12">
    <name type="scientific">Thelephora terrestris</name>
    <dbReference type="NCBI Taxonomy" id="56493"/>
    <lineage>
        <taxon>Eukaryota</taxon>
        <taxon>Fungi</taxon>
        <taxon>Dikarya</taxon>
        <taxon>Basidiomycota</taxon>
        <taxon>Agaricomycotina</taxon>
        <taxon>Agaricomycetes</taxon>
        <taxon>Thelephorales</taxon>
        <taxon>Thelephoraceae</taxon>
        <taxon>Thelephora</taxon>
    </lineage>
</organism>
<dbReference type="EMBL" id="WIUZ02000007">
    <property type="protein sequence ID" value="KAF9785215.1"/>
    <property type="molecule type" value="Genomic_DNA"/>
</dbReference>
<proteinExistence type="predicted"/>
<evidence type="ECO:0000256" key="7">
    <source>
        <dbReference type="ARBA" id="ARBA00023242"/>
    </source>
</evidence>
<feature type="compositionally biased region" description="Basic residues" evidence="9">
    <location>
        <begin position="250"/>
        <end position="262"/>
    </location>
</feature>
<feature type="region of interest" description="Disordered" evidence="9">
    <location>
        <begin position="560"/>
        <end position="615"/>
    </location>
</feature>
<gene>
    <name evidence="11" type="ORF">BJ322DRAFT_1020781</name>
</gene>
<dbReference type="Proteomes" id="UP000736335">
    <property type="component" value="Unassembled WGS sequence"/>
</dbReference>
<dbReference type="FunFam" id="3.30.50.10:FF:000007">
    <property type="entry name" value="Nitrogen regulatory AreA, N-terminal"/>
    <property type="match status" value="1"/>
</dbReference>
<feature type="compositionally biased region" description="Basic and acidic residues" evidence="9">
    <location>
        <begin position="162"/>
        <end position="176"/>
    </location>
</feature>
<dbReference type="InterPro" id="IPR000679">
    <property type="entry name" value="Znf_GATA"/>
</dbReference>
<dbReference type="GO" id="GO:0008270">
    <property type="term" value="F:zinc ion binding"/>
    <property type="evidence" value="ECO:0007669"/>
    <property type="project" value="UniProtKB-KW"/>
</dbReference>
<dbReference type="PROSITE" id="PS00344">
    <property type="entry name" value="GATA_ZN_FINGER_1"/>
    <property type="match status" value="2"/>
</dbReference>
<dbReference type="Gene3D" id="3.30.50.10">
    <property type="entry name" value="Erythroid Transcription Factor GATA-1, subunit A"/>
    <property type="match status" value="2"/>
</dbReference>
<dbReference type="AlphaFoldDB" id="A0A9P6L6V4"/>
<evidence type="ECO:0000256" key="3">
    <source>
        <dbReference type="ARBA" id="ARBA00022771"/>
    </source>
</evidence>
<keyword evidence="2" id="KW-0479">Metal-binding</keyword>
<dbReference type="InterPro" id="IPR039355">
    <property type="entry name" value="Transcription_factor_GATA"/>
</dbReference>
<evidence type="ECO:0000256" key="1">
    <source>
        <dbReference type="ARBA" id="ARBA00004123"/>
    </source>
</evidence>
<evidence type="ECO:0000313" key="11">
    <source>
        <dbReference type="EMBL" id="KAF9785215.1"/>
    </source>
</evidence>
<feature type="region of interest" description="Disordered" evidence="9">
    <location>
        <begin position="82"/>
        <end position="109"/>
    </location>
</feature>
<keyword evidence="7" id="KW-0539">Nucleus</keyword>
<dbReference type="Pfam" id="PF00320">
    <property type="entry name" value="GATA"/>
    <property type="match status" value="2"/>
</dbReference>
<evidence type="ECO:0000256" key="6">
    <source>
        <dbReference type="ARBA" id="ARBA00023163"/>
    </source>
</evidence>
<keyword evidence="3 8" id="KW-0863">Zinc-finger</keyword>
<keyword evidence="6" id="KW-0804">Transcription</keyword>
<dbReference type="PROSITE" id="PS50114">
    <property type="entry name" value="GATA_ZN_FINGER_2"/>
    <property type="match status" value="2"/>
</dbReference>
<evidence type="ECO:0000313" key="12">
    <source>
        <dbReference type="Proteomes" id="UP000736335"/>
    </source>
</evidence>
<feature type="compositionally biased region" description="Acidic residues" evidence="9">
    <location>
        <begin position="306"/>
        <end position="317"/>
    </location>
</feature>
<accession>A0A9P6L6V4</accession>
<feature type="region of interest" description="Disordered" evidence="9">
    <location>
        <begin position="1"/>
        <end position="55"/>
    </location>
</feature>
<evidence type="ECO:0000256" key="2">
    <source>
        <dbReference type="ARBA" id="ARBA00022723"/>
    </source>
</evidence>
<dbReference type="SMART" id="SM00401">
    <property type="entry name" value="ZnF_GATA"/>
    <property type="match status" value="2"/>
</dbReference>
<evidence type="ECO:0000256" key="4">
    <source>
        <dbReference type="ARBA" id="ARBA00022833"/>
    </source>
</evidence>
<dbReference type="PRINTS" id="PR00619">
    <property type="entry name" value="GATAZNFINGER"/>
</dbReference>
<evidence type="ECO:0000259" key="10">
    <source>
        <dbReference type="PROSITE" id="PS50114"/>
    </source>
</evidence>
<dbReference type="GO" id="GO:0000978">
    <property type="term" value="F:RNA polymerase II cis-regulatory region sequence-specific DNA binding"/>
    <property type="evidence" value="ECO:0007669"/>
    <property type="project" value="TreeGrafter"/>
</dbReference>
<feature type="region of interest" description="Disordered" evidence="9">
    <location>
        <begin position="293"/>
        <end position="393"/>
    </location>
</feature>
<dbReference type="InterPro" id="IPR013088">
    <property type="entry name" value="Znf_NHR/GATA"/>
</dbReference>
<evidence type="ECO:0000256" key="8">
    <source>
        <dbReference type="PROSITE-ProRule" id="PRU00094"/>
    </source>
</evidence>
<feature type="region of interest" description="Disordered" evidence="9">
    <location>
        <begin position="250"/>
        <end position="279"/>
    </location>
</feature>
<feature type="compositionally biased region" description="Low complexity" evidence="9">
    <location>
        <begin position="263"/>
        <end position="279"/>
    </location>
</feature>
<dbReference type="GO" id="GO:0000981">
    <property type="term" value="F:DNA-binding transcription factor activity, RNA polymerase II-specific"/>
    <property type="evidence" value="ECO:0007669"/>
    <property type="project" value="TreeGrafter"/>
</dbReference>
<feature type="region of interest" description="Disordered" evidence="9">
    <location>
        <begin position="157"/>
        <end position="203"/>
    </location>
</feature>
<comment type="subcellular location">
    <subcellularLocation>
        <location evidence="1">Nucleus</location>
    </subcellularLocation>
</comment>